<organism evidence="1 4">
    <name type="scientific">Plasmodium ovale wallikeri</name>
    <dbReference type="NCBI Taxonomy" id="864142"/>
    <lineage>
        <taxon>Eukaryota</taxon>
        <taxon>Sar</taxon>
        <taxon>Alveolata</taxon>
        <taxon>Apicomplexa</taxon>
        <taxon>Aconoidasida</taxon>
        <taxon>Haemosporida</taxon>
        <taxon>Plasmodiidae</taxon>
        <taxon>Plasmodium</taxon>
        <taxon>Plasmodium (Plasmodium)</taxon>
    </lineage>
</organism>
<reference evidence="3 4" key="2">
    <citation type="submission" date="2016-05" db="EMBL/GenBank/DDBJ databases">
        <authorList>
            <person name="Naeem Raeece"/>
        </authorList>
    </citation>
    <scope>NUCLEOTIDE SEQUENCE [LARGE SCALE GENOMIC DNA]</scope>
</reference>
<sequence length="86" mass="9599">MVHKGKGGEGVIFISLFSFSKRHKKVLHSGGEDEVKIIEAVYVANNAVEATVTNVVDNHWVEGAHHLAQLPNRLSSRWSKIVHQKM</sequence>
<keyword evidence="4" id="KW-1185">Reference proteome</keyword>
<dbReference type="EMBL" id="FLRD01000124">
    <property type="protein sequence ID" value="SBT42474.1"/>
    <property type="molecule type" value="Genomic_DNA"/>
</dbReference>
<evidence type="ECO:0000313" key="2">
    <source>
        <dbReference type="EMBL" id="SBT42760.1"/>
    </source>
</evidence>
<accession>A0A1A8ZF31</accession>
<dbReference type="Proteomes" id="UP000078550">
    <property type="component" value="Unassembled WGS sequence"/>
</dbReference>
<evidence type="ECO:0000313" key="1">
    <source>
        <dbReference type="EMBL" id="SBT42474.1"/>
    </source>
</evidence>
<gene>
    <name evidence="1" type="ORF">POVWA1_045980</name>
    <name evidence="2" type="ORF">POVWA2_044550</name>
</gene>
<proteinExistence type="predicted"/>
<protein>
    <submittedName>
        <fullName evidence="1">Uncharacterized protein</fullName>
    </submittedName>
</protein>
<evidence type="ECO:0000313" key="3">
    <source>
        <dbReference type="Proteomes" id="UP000078550"/>
    </source>
</evidence>
<reference evidence="1" key="1">
    <citation type="submission" date="2016-05" db="EMBL/GenBank/DDBJ databases">
        <authorList>
            <person name="Lavstsen T."/>
            <person name="Jespersen J.S."/>
        </authorList>
    </citation>
    <scope>NUCLEOTIDE SEQUENCE [LARGE SCALE GENOMIC DNA]</scope>
</reference>
<evidence type="ECO:0000313" key="4">
    <source>
        <dbReference type="Proteomes" id="UP000078555"/>
    </source>
</evidence>
<dbReference type="AlphaFoldDB" id="A0A1A8ZF31"/>
<dbReference type="EMBL" id="FLRE01000165">
    <property type="protein sequence ID" value="SBT42760.1"/>
    <property type="molecule type" value="Genomic_DNA"/>
</dbReference>
<dbReference type="Proteomes" id="UP000078555">
    <property type="component" value="Unassembled WGS sequence"/>
</dbReference>
<name>A0A1A8ZF31_PLAOA</name>